<dbReference type="Pfam" id="PF03704">
    <property type="entry name" value="BTAD"/>
    <property type="match status" value="1"/>
</dbReference>
<dbReference type="InterPro" id="IPR011990">
    <property type="entry name" value="TPR-like_helical_dom_sf"/>
</dbReference>
<evidence type="ECO:0000313" key="8">
    <source>
        <dbReference type="EMBL" id="MBF9072598.1"/>
    </source>
</evidence>
<dbReference type="Gene3D" id="3.40.50.300">
    <property type="entry name" value="P-loop containing nucleotide triphosphate hydrolases"/>
    <property type="match status" value="1"/>
</dbReference>
<proteinExistence type="inferred from homology"/>
<dbReference type="GO" id="GO:0003677">
    <property type="term" value="F:DNA binding"/>
    <property type="evidence" value="ECO:0007669"/>
    <property type="project" value="UniProtKB-UniRule"/>
</dbReference>
<dbReference type="Gene3D" id="1.10.10.10">
    <property type="entry name" value="Winged helix-like DNA-binding domain superfamily/Winged helix DNA-binding domain"/>
    <property type="match status" value="1"/>
</dbReference>
<dbReference type="Proteomes" id="UP000657385">
    <property type="component" value="Unassembled WGS sequence"/>
</dbReference>
<dbReference type="SUPFAM" id="SSF52540">
    <property type="entry name" value="P-loop containing nucleoside triphosphate hydrolases"/>
    <property type="match status" value="1"/>
</dbReference>
<dbReference type="PANTHER" id="PTHR35807">
    <property type="entry name" value="TRANSCRIPTIONAL REGULATOR REDD-RELATED"/>
    <property type="match status" value="1"/>
</dbReference>
<evidence type="ECO:0000256" key="5">
    <source>
        <dbReference type="ARBA" id="ARBA00023163"/>
    </source>
</evidence>
<keyword evidence="3" id="KW-0805">Transcription regulation</keyword>
<dbReference type="Pfam" id="PF00486">
    <property type="entry name" value="Trans_reg_C"/>
    <property type="match status" value="1"/>
</dbReference>
<dbReference type="GO" id="GO:0006355">
    <property type="term" value="P:regulation of DNA-templated transcription"/>
    <property type="evidence" value="ECO:0007669"/>
    <property type="project" value="InterPro"/>
</dbReference>
<dbReference type="InterPro" id="IPR051677">
    <property type="entry name" value="AfsR-DnrI-RedD_regulator"/>
</dbReference>
<dbReference type="InterPro" id="IPR001867">
    <property type="entry name" value="OmpR/PhoB-type_DNA-bd"/>
</dbReference>
<dbReference type="AlphaFoldDB" id="A0A931B9E4"/>
<comment type="caution">
    <text evidence="8">The sequence shown here is derived from an EMBL/GenBank/DDBJ whole genome shotgun (WGS) entry which is preliminary data.</text>
</comment>
<dbReference type="InterPro" id="IPR005158">
    <property type="entry name" value="BTAD"/>
</dbReference>
<dbReference type="InterPro" id="IPR016032">
    <property type="entry name" value="Sig_transdc_resp-reg_C-effctor"/>
</dbReference>
<keyword evidence="4 6" id="KW-0238">DNA-binding</keyword>
<feature type="domain" description="OmpR/PhoB-type" evidence="7">
    <location>
        <begin position="1"/>
        <end position="71"/>
    </location>
</feature>
<dbReference type="InterPro" id="IPR027417">
    <property type="entry name" value="P-loop_NTPase"/>
</dbReference>
<keyword evidence="2" id="KW-0902">Two-component regulatory system</keyword>
<dbReference type="CDD" id="cd15831">
    <property type="entry name" value="BTAD"/>
    <property type="match status" value="1"/>
</dbReference>
<evidence type="ECO:0000256" key="4">
    <source>
        <dbReference type="ARBA" id="ARBA00023125"/>
    </source>
</evidence>
<comment type="similarity">
    <text evidence="1">Belongs to the AfsR/DnrI/RedD regulatory family.</text>
</comment>
<feature type="DNA-binding region" description="OmpR/PhoB-type" evidence="6">
    <location>
        <begin position="1"/>
        <end position="71"/>
    </location>
</feature>
<evidence type="ECO:0000313" key="9">
    <source>
        <dbReference type="Proteomes" id="UP000657385"/>
    </source>
</evidence>
<dbReference type="RefSeq" id="WP_196197766.1">
    <property type="nucleotide sequence ID" value="NZ_JADPRT010000017.1"/>
</dbReference>
<dbReference type="SMART" id="SM01043">
    <property type="entry name" value="BTAD"/>
    <property type="match status" value="1"/>
</dbReference>
<evidence type="ECO:0000256" key="2">
    <source>
        <dbReference type="ARBA" id="ARBA00023012"/>
    </source>
</evidence>
<dbReference type="PROSITE" id="PS51755">
    <property type="entry name" value="OMPR_PHOB"/>
    <property type="match status" value="1"/>
</dbReference>
<evidence type="ECO:0000259" key="7">
    <source>
        <dbReference type="PROSITE" id="PS51755"/>
    </source>
</evidence>
<dbReference type="PRINTS" id="PR00364">
    <property type="entry name" value="DISEASERSIST"/>
</dbReference>
<protein>
    <submittedName>
        <fullName evidence="8">Winged helix-turn-helix domain-containing protein</fullName>
    </submittedName>
</protein>
<dbReference type="Gene3D" id="1.25.40.10">
    <property type="entry name" value="Tetratricopeptide repeat domain"/>
    <property type="match status" value="2"/>
</dbReference>
<reference evidence="8" key="1">
    <citation type="submission" date="2020-11" db="EMBL/GenBank/DDBJ databases">
        <title>Isolation and identification of active actinomycetes.</title>
        <authorList>
            <person name="Yu B."/>
        </authorList>
    </citation>
    <scope>NUCLEOTIDE SEQUENCE</scope>
    <source>
        <strain evidence="8">NEAU-YB345</strain>
    </source>
</reference>
<accession>A0A931B9E4</accession>
<keyword evidence="9" id="KW-1185">Reference proteome</keyword>
<dbReference type="SUPFAM" id="SSF48452">
    <property type="entry name" value="TPR-like"/>
    <property type="match status" value="2"/>
</dbReference>
<dbReference type="InterPro" id="IPR036388">
    <property type="entry name" value="WH-like_DNA-bd_sf"/>
</dbReference>
<dbReference type="SUPFAM" id="SSF46894">
    <property type="entry name" value="C-terminal effector domain of the bipartite response regulators"/>
    <property type="match status" value="1"/>
</dbReference>
<keyword evidence="5" id="KW-0804">Transcription</keyword>
<gene>
    <name evidence="8" type="ORF">I2501_31730</name>
</gene>
<sequence length="898" mass="96135">MGGPKRRTVLAALAIQVNRPVSVERLLDVVWDGEPPAQARAALQGHIAALRKALPPGFALETLPAGYRLSCDPRQVDTAAFDERVRLAQGAKDPGERSDLLQQALGLWRGSALADLPASEFQRTTAAWLRDRRLAALTTWTECELARGEGAGVIPWLQGAVRVDGLRENLVAGLMRCLAQAGRQAEALEEYQRTAALLRDELGTRPGPELQAALAEVLSGEQAPEPPARGVLPASEEQVAQEQNGLPRPVRLIGRQEDLDWLDSVVRPHTHAAPAAVVGPAGIGKTSLVLHWAHRAAERFPDGVLFADLRGFADEEPQDPQDVLAAFLLSLGVPQGSIPAAPEARADLYARLTRDRCLLVVLDNAPSAEAVRSLLPAGDAGAAVVTSRAALLDLVARDGAVWRALDPLSADESVALLATAVGRARVDAEPEQARRLAVLLDRLPLALRICGSRLAVRPAWTLAQLVAEFEDEGAGLDGLDTVDANGIRAALTLSCRHLAPASVRLLALLALYPGPRITPGVAAALLGTGLPTARLALDDLAAHHLVTEERLGVHSRTGLVRRFARHLLEETVPQEERRDAFDRLLDHALAVSASATLPSQLFPWLVEWPSGDRPVGVRHWTSGGEAQAWLDEEEPTLRFLLREAARTGRHDHAWRLAENLYTYYVRVAAHGDTWVELAGVALSSAEASGSPLAVRRMRSHLSTALAGTGRAEEGLSYVRSALALAGAAGDLESLCVAQVRLGVCLELLERPAMEVRAAWEAALSIARALDEPRAAAAIRSRAARAAALCGDPEQALRYVEEPEDFPETGSTDPADAAYAAVTEETRIALALERARALHDLGRSAEALVAARDVLARIEQMREHVLVRRETWLSDARRLVEAAEAAEAAAAAETEAAGG</sequence>
<evidence type="ECO:0000256" key="3">
    <source>
        <dbReference type="ARBA" id="ARBA00023015"/>
    </source>
</evidence>
<name>A0A931B9E4_9ACTN</name>
<organism evidence="8 9">
    <name type="scientific">Streptacidiphilus fuscans</name>
    <dbReference type="NCBI Taxonomy" id="2789292"/>
    <lineage>
        <taxon>Bacteria</taxon>
        <taxon>Bacillati</taxon>
        <taxon>Actinomycetota</taxon>
        <taxon>Actinomycetes</taxon>
        <taxon>Kitasatosporales</taxon>
        <taxon>Streptomycetaceae</taxon>
        <taxon>Streptacidiphilus</taxon>
    </lineage>
</organism>
<evidence type="ECO:0000256" key="6">
    <source>
        <dbReference type="PROSITE-ProRule" id="PRU01091"/>
    </source>
</evidence>
<evidence type="ECO:0000256" key="1">
    <source>
        <dbReference type="ARBA" id="ARBA00005820"/>
    </source>
</evidence>
<dbReference type="GO" id="GO:0000160">
    <property type="term" value="P:phosphorelay signal transduction system"/>
    <property type="evidence" value="ECO:0007669"/>
    <property type="project" value="UniProtKB-KW"/>
</dbReference>
<dbReference type="SMART" id="SM00862">
    <property type="entry name" value="Trans_reg_C"/>
    <property type="match status" value="1"/>
</dbReference>
<dbReference type="PANTHER" id="PTHR35807:SF1">
    <property type="entry name" value="TRANSCRIPTIONAL REGULATOR REDD"/>
    <property type="match status" value="1"/>
</dbReference>
<dbReference type="EMBL" id="JADPRT010000017">
    <property type="protein sequence ID" value="MBF9072598.1"/>
    <property type="molecule type" value="Genomic_DNA"/>
</dbReference>